<evidence type="ECO:0000313" key="2">
    <source>
        <dbReference type="Proteomes" id="UP000584867"/>
    </source>
</evidence>
<reference evidence="1 2" key="1">
    <citation type="submission" date="2020-08" db="EMBL/GenBank/DDBJ databases">
        <title>Genomic Encyclopedia of Type Strains, Phase IV (KMG-V): Genome sequencing to study the core and pangenomes of soil and plant-associated prokaryotes.</title>
        <authorList>
            <person name="Whitman W."/>
        </authorList>
    </citation>
    <scope>NUCLEOTIDE SEQUENCE [LARGE SCALE GENOMIC DNA]</scope>
    <source>
        <strain evidence="1 2">X5P3</strain>
    </source>
</reference>
<dbReference type="RefSeq" id="WP_184256956.1">
    <property type="nucleotide sequence ID" value="NZ_JACHIO010000012.1"/>
</dbReference>
<name>A0A7W8EAG6_9BACT</name>
<organism evidence="1 2">
    <name type="scientific">Granulicella mallensis</name>
    <dbReference type="NCBI Taxonomy" id="940614"/>
    <lineage>
        <taxon>Bacteria</taxon>
        <taxon>Pseudomonadati</taxon>
        <taxon>Acidobacteriota</taxon>
        <taxon>Terriglobia</taxon>
        <taxon>Terriglobales</taxon>
        <taxon>Acidobacteriaceae</taxon>
        <taxon>Granulicella</taxon>
    </lineage>
</organism>
<dbReference type="EMBL" id="JACHIO010000012">
    <property type="protein sequence ID" value="MBB5064787.1"/>
    <property type="molecule type" value="Genomic_DNA"/>
</dbReference>
<proteinExistence type="predicted"/>
<comment type="caution">
    <text evidence="1">The sequence shown here is derived from an EMBL/GenBank/DDBJ whole genome shotgun (WGS) entry which is preliminary data.</text>
</comment>
<dbReference type="Proteomes" id="UP000584867">
    <property type="component" value="Unassembled WGS sequence"/>
</dbReference>
<dbReference type="AlphaFoldDB" id="A0A7W8EAG6"/>
<evidence type="ECO:0000313" key="1">
    <source>
        <dbReference type="EMBL" id="MBB5064787.1"/>
    </source>
</evidence>
<accession>A0A7W8EAG6</accession>
<gene>
    <name evidence="1" type="ORF">HDF15_003147</name>
</gene>
<protein>
    <submittedName>
        <fullName evidence="1">Uncharacterized protein</fullName>
    </submittedName>
</protein>
<sequence>MINVKSIIDVVGALDDNTLAGNCYLYDDNRRGGSLNQGTHKLATAVKKGDQILWTVTPMECEAYADITAINVPQDICEVKRYTYDGTAIVYWLGTVKEAVDDLPYSITLNVGSHSFSMTCDHGSRLIKGNA</sequence>